<dbReference type="AlphaFoldDB" id="A9BGQ4"/>
<evidence type="ECO:0000313" key="5">
    <source>
        <dbReference type="EMBL" id="ABX32294.1"/>
    </source>
</evidence>
<dbReference type="Pfam" id="PF13407">
    <property type="entry name" value="Peripla_BP_4"/>
    <property type="match status" value="1"/>
</dbReference>
<protein>
    <submittedName>
        <fullName evidence="5">Periplasmic binding protein/LacI transcriptional regulator</fullName>
    </submittedName>
</protein>
<evidence type="ECO:0000256" key="2">
    <source>
        <dbReference type="ARBA" id="ARBA00007639"/>
    </source>
</evidence>
<dbReference type="GO" id="GO:0030246">
    <property type="term" value="F:carbohydrate binding"/>
    <property type="evidence" value="ECO:0007669"/>
    <property type="project" value="UniProtKB-ARBA"/>
</dbReference>
<evidence type="ECO:0000313" key="6">
    <source>
        <dbReference type="Proteomes" id="UP000000789"/>
    </source>
</evidence>
<dbReference type="SUPFAM" id="SSF53822">
    <property type="entry name" value="Periplasmic binding protein-like I"/>
    <property type="match status" value="1"/>
</dbReference>
<dbReference type="PANTHER" id="PTHR46847">
    <property type="entry name" value="D-ALLOSE-BINDING PERIPLASMIC PROTEIN-RELATED"/>
    <property type="match status" value="1"/>
</dbReference>
<keyword evidence="3" id="KW-0732">Signal</keyword>
<dbReference type="KEGG" id="pmo:Pmob_1600"/>
<dbReference type="InterPro" id="IPR028082">
    <property type="entry name" value="Peripla_BP_I"/>
</dbReference>
<dbReference type="EMBL" id="CP000879">
    <property type="protein sequence ID" value="ABX32294.1"/>
    <property type="molecule type" value="Genomic_DNA"/>
</dbReference>
<dbReference type="PANTHER" id="PTHR46847:SF1">
    <property type="entry name" value="D-ALLOSE-BINDING PERIPLASMIC PROTEIN-RELATED"/>
    <property type="match status" value="1"/>
</dbReference>
<dbReference type="HOGENOM" id="CLU_037628_3_3_0"/>
<dbReference type="CDD" id="cd20008">
    <property type="entry name" value="PBP1_ABC_sugar_binding-like"/>
    <property type="match status" value="1"/>
</dbReference>
<dbReference type="STRING" id="403833.Pmob_1600"/>
<gene>
    <name evidence="5" type="ordered locus">Pmob_1600</name>
</gene>
<evidence type="ECO:0000259" key="4">
    <source>
        <dbReference type="Pfam" id="PF13407"/>
    </source>
</evidence>
<name>A9BGQ4_PETMO</name>
<keyword evidence="6" id="KW-1185">Reference proteome</keyword>
<organism evidence="5 6">
    <name type="scientific">Petrotoga mobilis (strain DSM 10674 / SJ95)</name>
    <dbReference type="NCBI Taxonomy" id="403833"/>
    <lineage>
        <taxon>Bacteria</taxon>
        <taxon>Thermotogati</taxon>
        <taxon>Thermotogota</taxon>
        <taxon>Thermotogae</taxon>
        <taxon>Petrotogales</taxon>
        <taxon>Petrotogaceae</taxon>
        <taxon>Petrotoga</taxon>
    </lineage>
</organism>
<sequence>MKKGLTVLLLVTVLLSFSLIGFGQTSFFDISKANPPKAIQSSDMTIFFIVKASENEFWQIVLDGAQKAANHFGVEFIHQEATSESEVSRQVSILETAISTNPDAIVLAPTVADALVPGIERAMDSGIPVIIIDSMANTDNYVSFLGSDNYTIGQRSADELAKALEEKNGSPSGKVAAITYMSGVGSLEARISGFLDRIEEAYPDIEVVSVRDAMGQVGNTINITLDLLTAYPDLDGLYANNQMTGDDMVRALDMQGRNDLAAVAVDASAQEIWGLENGYLDSVLVQQPWVMGYAGVAYAVMARNGVPLAKNVDTGILVITPESLASGEADAAINPFEYYKDW</sequence>
<dbReference type="Gene3D" id="3.40.50.2300">
    <property type="match status" value="2"/>
</dbReference>
<dbReference type="OrthoDB" id="6196975at2"/>
<comment type="similarity">
    <text evidence="2">Belongs to the bacterial solute-binding protein 2 family.</text>
</comment>
<evidence type="ECO:0000256" key="1">
    <source>
        <dbReference type="ARBA" id="ARBA00004196"/>
    </source>
</evidence>
<dbReference type="InterPro" id="IPR025997">
    <property type="entry name" value="SBP_2_dom"/>
</dbReference>
<reference evidence="5" key="1">
    <citation type="submission" date="2007-11" db="EMBL/GenBank/DDBJ databases">
        <title>Complete sequence of Petroga mobilis SJ95.</title>
        <authorList>
            <consortium name="US DOE Joint Genome Institute"/>
            <person name="Copeland A."/>
            <person name="Lucas S."/>
            <person name="Lapidus A."/>
            <person name="Barry K."/>
            <person name="Glavina del Rio T."/>
            <person name="Dalin E."/>
            <person name="Tice H."/>
            <person name="Pitluck S."/>
            <person name="Meincke L."/>
            <person name="Brettin T."/>
            <person name="Bruce D."/>
            <person name="Detter J.C."/>
            <person name="Han C."/>
            <person name="Kuske C.R."/>
            <person name="Schmutz J."/>
            <person name="Larimer F."/>
            <person name="Land M."/>
            <person name="Hauser L."/>
            <person name="Kyrpides N."/>
            <person name="Mikhailova N."/>
            <person name="Noll K."/>
            <person name="Richardson P."/>
        </authorList>
    </citation>
    <scope>NUCLEOTIDE SEQUENCE [LARGE SCALE GENOMIC DNA]</scope>
    <source>
        <strain evidence="5">SJ95</strain>
    </source>
</reference>
<dbReference type="Proteomes" id="UP000000789">
    <property type="component" value="Chromosome"/>
</dbReference>
<dbReference type="RefSeq" id="WP_012209391.1">
    <property type="nucleotide sequence ID" value="NC_010003.1"/>
</dbReference>
<proteinExistence type="inferred from homology"/>
<dbReference type="eggNOG" id="COG1879">
    <property type="taxonomic scope" value="Bacteria"/>
</dbReference>
<dbReference type="GO" id="GO:0030313">
    <property type="term" value="C:cell envelope"/>
    <property type="evidence" value="ECO:0007669"/>
    <property type="project" value="UniProtKB-SubCell"/>
</dbReference>
<accession>A9BGQ4</accession>
<comment type="subcellular location">
    <subcellularLocation>
        <location evidence="1">Cell envelope</location>
    </subcellularLocation>
</comment>
<evidence type="ECO:0000256" key="3">
    <source>
        <dbReference type="ARBA" id="ARBA00022729"/>
    </source>
</evidence>
<feature type="domain" description="Periplasmic binding protein" evidence="4">
    <location>
        <begin position="46"/>
        <end position="302"/>
    </location>
</feature>